<keyword evidence="2" id="KW-1003">Cell membrane</keyword>
<evidence type="ECO:0000256" key="8">
    <source>
        <dbReference type="ARBA" id="ARBA00023170"/>
    </source>
</evidence>
<accession>A0ABM1KH47</accession>
<keyword evidence="3 10" id="KW-0812">Transmembrane</keyword>
<dbReference type="InterPro" id="IPR017452">
    <property type="entry name" value="GPCR_Rhodpsn_7TM"/>
</dbReference>
<dbReference type="InterPro" id="IPR000725">
    <property type="entry name" value="Olfact_rcpt"/>
</dbReference>
<dbReference type="PRINTS" id="PR00237">
    <property type="entry name" value="GPCRRHODOPSN"/>
</dbReference>
<feature type="transmembrane region" description="Helical" evidence="10">
    <location>
        <begin position="238"/>
        <end position="261"/>
    </location>
</feature>
<proteinExistence type="predicted"/>
<keyword evidence="6" id="KW-0297">G-protein coupled receptor</keyword>
<reference evidence="13" key="1">
    <citation type="submission" date="2025-08" db="UniProtKB">
        <authorList>
            <consortium name="RefSeq"/>
        </authorList>
    </citation>
    <scope>IDENTIFICATION</scope>
</reference>
<keyword evidence="12" id="KW-1185">Reference proteome</keyword>
<evidence type="ECO:0000313" key="12">
    <source>
        <dbReference type="Proteomes" id="UP000694871"/>
    </source>
</evidence>
<dbReference type="InterPro" id="IPR047132">
    <property type="entry name" value="Olfact_rcpt_6C-like"/>
</dbReference>
<sequence length="338" mass="38213">MEVGNGTFITEFVLLGFPELHRIRMAFFALVLLMYLISVLGNCLIITVVLMEPKLHMPMYFFLSNFSLGELWTTTVVVPKMLTNIALDQNTICFTCCMAQIYIAFSVGATQFFNLTVITFDRYTAICKPFLYNAKMTNRFCLSLSLLTWFGGFTINFFQAIVVWAYPFCRHNVIDHFFCDAGPVFKLACADTTLMELIGVIYGAIVMWGSFFFTLVSYACIIATIVRIPSASGQSKAFSTCSSHLTVVGILYGASLFMYLRPSTQGDTRINKVLYFVTIVVMPTITPFIFTIRNKDFKTAANKLLSAMSQIPSFAFVKIMKQQKPLKKMYPMFSRTVT</sequence>
<comment type="subcellular location">
    <subcellularLocation>
        <location evidence="1">Cell membrane</location>
        <topology evidence="1">Multi-pass membrane protein</topology>
    </subcellularLocation>
</comment>
<feature type="transmembrane region" description="Helical" evidence="10">
    <location>
        <begin position="99"/>
        <end position="120"/>
    </location>
</feature>
<dbReference type="InterPro" id="IPR000276">
    <property type="entry name" value="GPCR_Rhodpsn"/>
</dbReference>
<dbReference type="Gene3D" id="1.20.1070.10">
    <property type="entry name" value="Rhodopsin 7-helix transmembrane proteins"/>
    <property type="match status" value="1"/>
</dbReference>
<keyword evidence="8" id="KW-0675">Receptor</keyword>
<dbReference type="PRINTS" id="PR00245">
    <property type="entry name" value="OLFACTORYR"/>
</dbReference>
<evidence type="ECO:0000259" key="11">
    <source>
        <dbReference type="PROSITE" id="PS50262"/>
    </source>
</evidence>
<dbReference type="Pfam" id="PF13853">
    <property type="entry name" value="7tm_4"/>
    <property type="match status" value="1"/>
</dbReference>
<feature type="transmembrane region" description="Helical" evidence="10">
    <location>
        <begin position="200"/>
        <end position="226"/>
    </location>
</feature>
<evidence type="ECO:0000256" key="10">
    <source>
        <dbReference type="SAM" id="Phobius"/>
    </source>
</evidence>
<feature type="transmembrane region" description="Helical" evidence="10">
    <location>
        <begin position="140"/>
        <end position="166"/>
    </location>
</feature>
<evidence type="ECO:0000313" key="13">
    <source>
        <dbReference type="RefSeq" id="XP_015273034.1"/>
    </source>
</evidence>
<evidence type="ECO:0000256" key="5">
    <source>
        <dbReference type="ARBA" id="ARBA00022989"/>
    </source>
</evidence>
<evidence type="ECO:0000256" key="2">
    <source>
        <dbReference type="ARBA" id="ARBA00022475"/>
    </source>
</evidence>
<keyword evidence="7 10" id="KW-0472">Membrane</keyword>
<protein>
    <submittedName>
        <fullName evidence="13">Olfactory receptor 6X1-like</fullName>
    </submittedName>
</protein>
<evidence type="ECO:0000256" key="1">
    <source>
        <dbReference type="ARBA" id="ARBA00004651"/>
    </source>
</evidence>
<keyword evidence="9" id="KW-0807">Transducer</keyword>
<keyword evidence="4" id="KW-0552">Olfaction</keyword>
<keyword evidence="4" id="KW-0716">Sensory transduction</keyword>
<feature type="domain" description="G-protein coupled receptors family 1 profile" evidence="11">
    <location>
        <begin position="41"/>
        <end position="290"/>
    </location>
</feature>
<feature type="transmembrane region" description="Helical" evidence="10">
    <location>
        <begin position="25"/>
        <end position="48"/>
    </location>
</feature>
<dbReference type="PANTHER" id="PTHR26454:SF30">
    <property type="entry name" value="OLFACTORY RECEPTOR 6X1"/>
    <property type="match status" value="1"/>
</dbReference>
<name>A0ABM1KH47_GEKJA</name>
<keyword evidence="5 10" id="KW-1133">Transmembrane helix</keyword>
<evidence type="ECO:0000256" key="6">
    <source>
        <dbReference type="ARBA" id="ARBA00023040"/>
    </source>
</evidence>
<dbReference type="SUPFAM" id="SSF81321">
    <property type="entry name" value="Family A G protein-coupled receptor-like"/>
    <property type="match status" value="1"/>
</dbReference>
<feature type="transmembrane region" description="Helical" evidence="10">
    <location>
        <begin position="273"/>
        <end position="292"/>
    </location>
</feature>
<dbReference type="PANTHER" id="PTHR26454">
    <property type="entry name" value="OLFACTORY RECEPTOR"/>
    <property type="match status" value="1"/>
</dbReference>
<organism evidence="12 13">
    <name type="scientific">Gekko japonicus</name>
    <name type="common">Schlegel's Japanese gecko</name>
    <dbReference type="NCBI Taxonomy" id="146911"/>
    <lineage>
        <taxon>Eukaryota</taxon>
        <taxon>Metazoa</taxon>
        <taxon>Chordata</taxon>
        <taxon>Craniata</taxon>
        <taxon>Vertebrata</taxon>
        <taxon>Euteleostomi</taxon>
        <taxon>Lepidosauria</taxon>
        <taxon>Squamata</taxon>
        <taxon>Bifurcata</taxon>
        <taxon>Gekkota</taxon>
        <taxon>Gekkonidae</taxon>
        <taxon>Gekkoninae</taxon>
        <taxon>Gekko</taxon>
    </lineage>
</organism>
<dbReference type="GeneID" id="107115787"/>
<gene>
    <name evidence="13" type="primary">LOC107115787</name>
</gene>
<evidence type="ECO:0000256" key="9">
    <source>
        <dbReference type="ARBA" id="ARBA00023224"/>
    </source>
</evidence>
<dbReference type="Proteomes" id="UP000694871">
    <property type="component" value="Unplaced"/>
</dbReference>
<evidence type="ECO:0000256" key="7">
    <source>
        <dbReference type="ARBA" id="ARBA00023136"/>
    </source>
</evidence>
<evidence type="ECO:0000256" key="3">
    <source>
        <dbReference type="ARBA" id="ARBA00022692"/>
    </source>
</evidence>
<dbReference type="PROSITE" id="PS50262">
    <property type="entry name" value="G_PROTEIN_RECEP_F1_2"/>
    <property type="match status" value="1"/>
</dbReference>
<evidence type="ECO:0000256" key="4">
    <source>
        <dbReference type="ARBA" id="ARBA00022725"/>
    </source>
</evidence>
<dbReference type="RefSeq" id="XP_015273034.1">
    <property type="nucleotide sequence ID" value="XM_015417548.1"/>
</dbReference>